<organism evidence="2 3">
    <name type="scientific">Lithohypha guttulata</name>
    <dbReference type="NCBI Taxonomy" id="1690604"/>
    <lineage>
        <taxon>Eukaryota</taxon>
        <taxon>Fungi</taxon>
        <taxon>Dikarya</taxon>
        <taxon>Ascomycota</taxon>
        <taxon>Pezizomycotina</taxon>
        <taxon>Eurotiomycetes</taxon>
        <taxon>Chaetothyriomycetidae</taxon>
        <taxon>Chaetothyriales</taxon>
        <taxon>Trichomeriaceae</taxon>
        <taxon>Lithohypha</taxon>
    </lineage>
</organism>
<dbReference type="InterPro" id="IPR000719">
    <property type="entry name" value="Prot_kinase_dom"/>
</dbReference>
<dbReference type="PANTHER" id="PTHR37542:SF3">
    <property type="entry name" value="PRION-INHIBITION AND PROPAGATION HELO DOMAIN-CONTAINING PROTEIN"/>
    <property type="match status" value="1"/>
</dbReference>
<reference evidence="2 3" key="1">
    <citation type="submission" date="2023-08" db="EMBL/GenBank/DDBJ databases">
        <title>Black Yeasts Isolated from many extreme environments.</title>
        <authorList>
            <person name="Coleine C."/>
            <person name="Stajich J.E."/>
            <person name="Selbmann L."/>
        </authorList>
    </citation>
    <scope>NUCLEOTIDE SEQUENCE [LARGE SCALE GENOMIC DNA]</scope>
    <source>
        <strain evidence="2 3">CCFEE 5885</strain>
    </source>
</reference>
<feature type="domain" description="Protein kinase" evidence="1">
    <location>
        <begin position="96"/>
        <end position="486"/>
    </location>
</feature>
<keyword evidence="3" id="KW-1185">Reference proteome</keyword>
<dbReference type="Proteomes" id="UP001345013">
    <property type="component" value="Unassembled WGS sequence"/>
</dbReference>
<comment type="caution">
    <text evidence="2">The sequence shown here is derived from an EMBL/GenBank/DDBJ whole genome shotgun (WGS) entry which is preliminary data.</text>
</comment>
<evidence type="ECO:0000259" key="1">
    <source>
        <dbReference type="PROSITE" id="PS50011"/>
    </source>
</evidence>
<name>A0ABR0JYL4_9EURO</name>
<dbReference type="InterPro" id="IPR011009">
    <property type="entry name" value="Kinase-like_dom_sf"/>
</dbReference>
<proteinExistence type="predicted"/>
<dbReference type="PROSITE" id="PS50011">
    <property type="entry name" value="PROTEIN_KINASE_DOM"/>
    <property type="match status" value="1"/>
</dbReference>
<evidence type="ECO:0000313" key="3">
    <source>
        <dbReference type="Proteomes" id="UP001345013"/>
    </source>
</evidence>
<evidence type="ECO:0000313" key="2">
    <source>
        <dbReference type="EMBL" id="KAK5079761.1"/>
    </source>
</evidence>
<dbReference type="SUPFAM" id="SSF56112">
    <property type="entry name" value="Protein kinase-like (PK-like)"/>
    <property type="match status" value="1"/>
</dbReference>
<gene>
    <name evidence="2" type="ORF">LTR24_008984</name>
</gene>
<dbReference type="EMBL" id="JAVRRG010000174">
    <property type="protein sequence ID" value="KAK5079761.1"/>
    <property type="molecule type" value="Genomic_DNA"/>
</dbReference>
<dbReference type="Gene3D" id="1.10.510.10">
    <property type="entry name" value="Transferase(Phosphotransferase) domain 1"/>
    <property type="match status" value="1"/>
</dbReference>
<protein>
    <recommendedName>
        <fullName evidence="1">Protein kinase domain-containing protein</fullName>
    </recommendedName>
</protein>
<dbReference type="PANTHER" id="PTHR37542">
    <property type="entry name" value="HELO DOMAIN-CONTAINING PROTEIN-RELATED"/>
    <property type="match status" value="1"/>
</dbReference>
<sequence length="486" mass="54799">MSGFEIIALLLATPQAIKQLIEFGKTMSRLSDRLRHPESLPEDLKCFGLESDNRRLARQIDISYRIYKSPHYDKADKDALDGDFKAFQQALVDANMIVNTLLEKGKIGRALNESRYMKKLADQVSLVGSRRRQFMETIDLVHIKDSLLSFAKLEAKWFTVSPDPLFTITETIQVFRCHLTEEVGEVKPHEGRFLLEMRKYDPYTKEEQEAKAKDLAETLSTVHGSDHILDCIGYVDLPASSRLGVVFAFPEGRGLFQSLDHYIQAQNTSKPSLDVRVKLCKALAAALLQVHTLQKPMVHKNINPSNMMLFLDGEKIPVDLLDEQPLFLINWQLSRAVSWATNWIGVSKWWMAVYQHPTRQIAREEKIYTLDHDIYSLGVCMIEILLWQPLIRFSDSGDPKAAGLLFDADPSIAANVPSDIATWDGPDSDKVAKALKCIAENMLPPIAGKMLSTTVLKCMNGLNEPKDALGAMFTSVVKDPLDRINI</sequence>
<accession>A0ABR0JYL4</accession>